<accession>A0AAV8RFQ5</accession>
<evidence type="ECO:0000256" key="4">
    <source>
        <dbReference type="ARBA" id="ARBA00023163"/>
    </source>
</evidence>
<evidence type="ECO:0000313" key="7">
    <source>
        <dbReference type="Proteomes" id="UP001222027"/>
    </source>
</evidence>
<feature type="domain" description="BHLH" evidence="5">
    <location>
        <begin position="60"/>
        <end position="109"/>
    </location>
</feature>
<dbReference type="AlphaFoldDB" id="A0AAV8RFQ5"/>
<name>A0AAV8RFQ5_ENSVE</name>
<dbReference type="InterPro" id="IPR036638">
    <property type="entry name" value="HLH_DNA-bd_sf"/>
</dbReference>
<dbReference type="GO" id="GO:0003677">
    <property type="term" value="F:DNA binding"/>
    <property type="evidence" value="ECO:0007669"/>
    <property type="project" value="UniProtKB-KW"/>
</dbReference>
<dbReference type="PANTHER" id="PTHR45844">
    <property type="entry name" value="TRANSCRIPTION FACTOR BHLH30"/>
    <property type="match status" value="1"/>
</dbReference>
<keyword evidence="2" id="KW-0805">Transcription regulation</keyword>
<evidence type="ECO:0000259" key="5">
    <source>
        <dbReference type="PROSITE" id="PS50888"/>
    </source>
</evidence>
<sequence length="245" mass="26599">MGSVPAGDSGFCRRFPSGLGFEFGSDGSSSSVLLDQERRAPSRLGGKRVGAGILDAKTAMAMKSHSEAERRRRERINGHLAVLRGMVPCADKLEKAALLAQVISHVKKLKRNAAEINKSCTIPSDADEVRVEVETIAGKLIVRASLCCDDRPEILADLRQTLSGLHLKPVRAEISTLGGRMKNVLMMTSEGNFSNLDKHLFVASVHQALNSVLDRVNSREDFLPRTSFANKRQRISPFASSSASS</sequence>
<dbReference type="SUPFAM" id="SSF47459">
    <property type="entry name" value="HLH, helix-loop-helix DNA-binding domain"/>
    <property type="match status" value="1"/>
</dbReference>
<evidence type="ECO:0000256" key="3">
    <source>
        <dbReference type="ARBA" id="ARBA00023125"/>
    </source>
</evidence>
<keyword evidence="3" id="KW-0238">DNA-binding</keyword>
<dbReference type="Proteomes" id="UP001222027">
    <property type="component" value="Unassembled WGS sequence"/>
</dbReference>
<dbReference type="GO" id="GO:0003700">
    <property type="term" value="F:DNA-binding transcription factor activity"/>
    <property type="evidence" value="ECO:0007669"/>
    <property type="project" value="InterPro"/>
</dbReference>
<evidence type="ECO:0000313" key="6">
    <source>
        <dbReference type="EMBL" id="KAJ8501049.1"/>
    </source>
</evidence>
<dbReference type="EMBL" id="JAQQAF010000003">
    <property type="protein sequence ID" value="KAJ8501049.1"/>
    <property type="molecule type" value="Genomic_DNA"/>
</dbReference>
<dbReference type="Gene3D" id="4.10.280.10">
    <property type="entry name" value="Helix-loop-helix DNA-binding domain"/>
    <property type="match status" value="1"/>
</dbReference>
<gene>
    <name evidence="6" type="ORF">OPV22_011601</name>
</gene>
<keyword evidence="4" id="KW-0804">Transcription</keyword>
<comment type="caution">
    <text evidence="6">The sequence shown here is derived from an EMBL/GenBank/DDBJ whole genome shotgun (WGS) entry which is preliminary data.</text>
</comment>
<organism evidence="6 7">
    <name type="scientific">Ensete ventricosum</name>
    <name type="common">Abyssinian banana</name>
    <name type="synonym">Musa ensete</name>
    <dbReference type="NCBI Taxonomy" id="4639"/>
    <lineage>
        <taxon>Eukaryota</taxon>
        <taxon>Viridiplantae</taxon>
        <taxon>Streptophyta</taxon>
        <taxon>Embryophyta</taxon>
        <taxon>Tracheophyta</taxon>
        <taxon>Spermatophyta</taxon>
        <taxon>Magnoliopsida</taxon>
        <taxon>Liliopsida</taxon>
        <taxon>Zingiberales</taxon>
        <taxon>Musaceae</taxon>
        <taxon>Ensete</taxon>
    </lineage>
</organism>
<dbReference type="PROSITE" id="PS50888">
    <property type="entry name" value="BHLH"/>
    <property type="match status" value="1"/>
</dbReference>
<proteinExistence type="inferred from homology"/>
<protein>
    <recommendedName>
        <fullName evidence="5">BHLH domain-containing protein</fullName>
    </recommendedName>
</protein>
<dbReference type="InterPro" id="IPR011598">
    <property type="entry name" value="bHLH_dom"/>
</dbReference>
<dbReference type="Pfam" id="PF00010">
    <property type="entry name" value="HLH"/>
    <property type="match status" value="1"/>
</dbReference>
<reference evidence="6 7" key="1">
    <citation type="submission" date="2022-12" db="EMBL/GenBank/DDBJ databases">
        <title>Chromosome-scale assembly of the Ensete ventricosum genome.</title>
        <authorList>
            <person name="Dussert Y."/>
            <person name="Stocks J."/>
            <person name="Wendawek A."/>
            <person name="Woldeyes F."/>
            <person name="Nichols R.A."/>
            <person name="Borrell J.S."/>
        </authorList>
    </citation>
    <scope>NUCLEOTIDE SEQUENCE [LARGE SCALE GENOMIC DNA]</scope>
    <source>
        <strain evidence="7">cv. Maze</strain>
        <tissue evidence="6">Seeds</tissue>
    </source>
</reference>
<evidence type="ECO:0000256" key="1">
    <source>
        <dbReference type="ARBA" id="ARBA00005510"/>
    </source>
</evidence>
<dbReference type="SMART" id="SM00353">
    <property type="entry name" value="HLH"/>
    <property type="match status" value="1"/>
</dbReference>
<dbReference type="GO" id="GO:0046983">
    <property type="term" value="F:protein dimerization activity"/>
    <property type="evidence" value="ECO:0007669"/>
    <property type="project" value="InterPro"/>
</dbReference>
<keyword evidence="7" id="KW-1185">Reference proteome</keyword>
<dbReference type="InterPro" id="IPR045847">
    <property type="entry name" value="AIG1-like"/>
</dbReference>
<comment type="similarity">
    <text evidence="1">Belongs to the bHLH protein family.</text>
</comment>
<dbReference type="PANTHER" id="PTHR45844:SF9">
    <property type="entry name" value="OS09G0463900 PROTEIN"/>
    <property type="match status" value="1"/>
</dbReference>
<evidence type="ECO:0000256" key="2">
    <source>
        <dbReference type="ARBA" id="ARBA00023015"/>
    </source>
</evidence>